<dbReference type="Pfam" id="PF00096">
    <property type="entry name" value="zf-C2H2"/>
    <property type="match status" value="1"/>
</dbReference>
<evidence type="ECO:0000256" key="7">
    <source>
        <dbReference type="PROSITE-ProRule" id="PRU00042"/>
    </source>
</evidence>
<dbReference type="PROSITE" id="PS00028">
    <property type="entry name" value="ZINC_FINGER_C2H2_1"/>
    <property type="match status" value="1"/>
</dbReference>
<dbReference type="SUPFAM" id="SSF57667">
    <property type="entry name" value="beta-beta-alpha zinc fingers"/>
    <property type="match status" value="1"/>
</dbReference>
<name>A0AAD7CI03_9AGAR</name>
<dbReference type="InterPro" id="IPR013087">
    <property type="entry name" value="Znf_C2H2_type"/>
</dbReference>
<keyword evidence="5" id="KW-0862">Zinc</keyword>
<organism evidence="9 10">
    <name type="scientific">Roridomyces roridus</name>
    <dbReference type="NCBI Taxonomy" id="1738132"/>
    <lineage>
        <taxon>Eukaryota</taxon>
        <taxon>Fungi</taxon>
        <taxon>Dikarya</taxon>
        <taxon>Basidiomycota</taxon>
        <taxon>Agaricomycotina</taxon>
        <taxon>Agaricomycetes</taxon>
        <taxon>Agaricomycetidae</taxon>
        <taxon>Agaricales</taxon>
        <taxon>Marasmiineae</taxon>
        <taxon>Mycenaceae</taxon>
        <taxon>Roridomyces</taxon>
    </lineage>
</organism>
<evidence type="ECO:0000256" key="5">
    <source>
        <dbReference type="ARBA" id="ARBA00022833"/>
    </source>
</evidence>
<keyword evidence="6" id="KW-0539">Nucleus</keyword>
<evidence type="ECO:0000256" key="1">
    <source>
        <dbReference type="ARBA" id="ARBA00004123"/>
    </source>
</evidence>
<reference evidence="9" key="1">
    <citation type="submission" date="2023-03" db="EMBL/GenBank/DDBJ databases">
        <title>Massive genome expansion in bonnet fungi (Mycena s.s.) driven by repeated elements and novel gene families across ecological guilds.</title>
        <authorList>
            <consortium name="Lawrence Berkeley National Laboratory"/>
            <person name="Harder C.B."/>
            <person name="Miyauchi S."/>
            <person name="Viragh M."/>
            <person name="Kuo A."/>
            <person name="Thoen E."/>
            <person name="Andreopoulos B."/>
            <person name="Lu D."/>
            <person name="Skrede I."/>
            <person name="Drula E."/>
            <person name="Henrissat B."/>
            <person name="Morin E."/>
            <person name="Kohler A."/>
            <person name="Barry K."/>
            <person name="LaButti K."/>
            <person name="Morin E."/>
            <person name="Salamov A."/>
            <person name="Lipzen A."/>
            <person name="Mereny Z."/>
            <person name="Hegedus B."/>
            <person name="Baldrian P."/>
            <person name="Stursova M."/>
            <person name="Weitz H."/>
            <person name="Taylor A."/>
            <person name="Grigoriev I.V."/>
            <person name="Nagy L.G."/>
            <person name="Martin F."/>
            <person name="Kauserud H."/>
        </authorList>
    </citation>
    <scope>NUCLEOTIDE SEQUENCE</scope>
    <source>
        <strain evidence="9">9284</strain>
    </source>
</reference>
<dbReference type="GO" id="GO:0008270">
    <property type="term" value="F:zinc ion binding"/>
    <property type="evidence" value="ECO:0007669"/>
    <property type="project" value="UniProtKB-KW"/>
</dbReference>
<sequence length="265" mass="29088">MFFSPINPAATSNAAFLPDEQLVHSTQAFIATPELSLVYSFDDFIDDDHNGLLSYGPPLFPEQDEFVPFNHFPELRVPPSTPDDPTGLGLMGWGLNDHNTDNWLYNPPGLQSTYAPTNSGFEELESDIALHRGVYNPTPGTLQVPPRSRSVDFISTRRALDGTTYLDPRVVATDAARIRRKRPAAHFKCTRCDATFTSSHNLKRHENAHDGIRPYPCQQGCGQHFTTPSTAARHSRSCRGNLLNAQGAGMQHTSATLGAQLVASA</sequence>
<dbReference type="InterPro" id="IPR036236">
    <property type="entry name" value="Znf_C2H2_sf"/>
</dbReference>
<evidence type="ECO:0000256" key="3">
    <source>
        <dbReference type="ARBA" id="ARBA00022737"/>
    </source>
</evidence>
<evidence type="ECO:0000313" key="9">
    <source>
        <dbReference type="EMBL" id="KAJ7649745.1"/>
    </source>
</evidence>
<keyword evidence="4 7" id="KW-0863">Zinc-finger</keyword>
<keyword evidence="10" id="KW-1185">Reference proteome</keyword>
<evidence type="ECO:0000256" key="2">
    <source>
        <dbReference type="ARBA" id="ARBA00022723"/>
    </source>
</evidence>
<accession>A0AAD7CI03</accession>
<dbReference type="EMBL" id="JARKIF010000001">
    <property type="protein sequence ID" value="KAJ7649745.1"/>
    <property type="molecule type" value="Genomic_DNA"/>
</dbReference>
<comment type="subcellular location">
    <subcellularLocation>
        <location evidence="1">Nucleus</location>
    </subcellularLocation>
</comment>
<comment type="caution">
    <text evidence="9">The sequence shown here is derived from an EMBL/GenBank/DDBJ whole genome shotgun (WGS) entry which is preliminary data.</text>
</comment>
<dbReference type="PANTHER" id="PTHR24394">
    <property type="entry name" value="ZINC FINGER PROTEIN"/>
    <property type="match status" value="1"/>
</dbReference>
<feature type="domain" description="C2H2-type" evidence="8">
    <location>
        <begin position="187"/>
        <end position="214"/>
    </location>
</feature>
<dbReference type="GO" id="GO:0005634">
    <property type="term" value="C:nucleus"/>
    <property type="evidence" value="ECO:0007669"/>
    <property type="project" value="UniProtKB-SubCell"/>
</dbReference>
<dbReference type="GO" id="GO:0000981">
    <property type="term" value="F:DNA-binding transcription factor activity, RNA polymerase II-specific"/>
    <property type="evidence" value="ECO:0007669"/>
    <property type="project" value="TreeGrafter"/>
</dbReference>
<keyword evidence="3" id="KW-0677">Repeat</keyword>
<dbReference type="Proteomes" id="UP001221142">
    <property type="component" value="Unassembled WGS sequence"/>
</dbReference>
<dbReference type="PROSITE" id="PS50157">
    <property type="entry name" value="ZINC_FINGER_C2H2_2"/>
    <property type="match status" value="1"/>
</dbReference>
<dbReference type="PANTHER" id="PTHR24394:SF44">
    <property type="entry name" value="ZINC FINGER PROTEIN 271-LIKE"/>
    <property type="match status" value="1"/>
</dbReference>
<evidence type="ECO:0000256" key="6">
    <source>
        <dbReference type="ARBA" id="ARBA00023242"/>
    </source>
</evidence>
<gene>
    <name evidence="9" type="ORF">FB45DRAFT_885800</name>
</gene>
<dbReference type="Gene3D" id="3.30.160.60">
    <property type="entry name" value="Classic Zinc Finger"/>
    <property type="match status" value="2"/>
</dbReference>
<dbReference type="AlphaFoldDB" id="A0AAD7CI03"/>
<evidence type="ECO:0000256" key="4">
    <source>
        <dbReference type="ARBA" id="ARBA00022771"/>
    </source>
</evidence>
<evidence type="ECO:0000259" key="8">
    <source>
        <dbReference type="PROSITE" id="PS50157"/>
    </source>
</evidence>
<proteinExistence type="predicted"/>
<evidence type="ECO:0000313" key="10">
    <source>
        <dbReference type="Proteomes" id="UP001221142"/>
    </source>
</evidence>
<protein>
    <recommendedName>
        <fullName evidence="8">C2H2-type domain-containing protein</fullName>
    </recommendedName>
</protein>
<dbReference type="SMART" id="SM00355">
    <property type="entry name" value="ZnF_C2H2"/>
    <property type="match status" value="2"/>
</dbReference>
<keyword evidence="2" id="KW-0479">Metal-binding</keyword>